<keyword evidence="3" id="KW-0862">Zinc</keyword>
<proteinExistence type="predicted"/>
<comment type="subcellular location">
    <subcellularLocation>
        <location evidence="1">Nucleus</location>
    </subcellularLocation>
</comment>
<dbReference type="GO" id="GO:0045944">
    <property type="term" value="P:positive regulation of transcription by RNA polymerase II"/>
    <property type="evidence" value="ECO:0007669"/>
    <property type="project" value="TreeGrafter"/>
</dbReference>
<evidence type="ECO:0000313" key="9">
    <source>
        <dbReference type="EMBL" id="KAF2639036.1"/>
    </source>
</evidence>
<keyword evidence="10" id="KW-1185">Reference proteome</keyword>
<dbReference type="OrthoDB" id="2399539at2759"/>
<keyword evidence="4" id="KW-0805">Transcription regulation</keyword>
<organism evidence="9 10">
    <name type="scientific">Massarina eburnea CBS 473.64</name>
    <dbReference type="NCBI Taxonomy" id="1395130"/>
    <lineage>
        <taxon>Eukaryota</taxon>
        <taxon>Fungi</taxon>
        <taxon>Dikarya</taxon>
        <taxon>Ascomycota</taxon>
        <taxon>Pezizomycotina</taxon>
        <taxon>Dothideomycetes</taxon>
        <taxon>Pleosporomycetidae</taxon>
        <taxon>Pleosporales</taxon>
        <taxon>Massarineae</taxon>
        <taxon>Massarinaceae</taxon>
        <taxon>Massarina</taxon>
    </lineage>
</organism>
<evidence type="ECO:0000256" key="4">
    <source>
        <dbReference type="ARBA" id="ARBA00023015"/>
    </source>
</evidence>
<dbReference type="GO" id="GO:0008270">
    <property type="term" value="F:zinc ion binding"/>
    <property type="evidence" value="ECO:0007669"/>
    <property type="project" value="InterPro"/>
</dbReference>
<dbReference type="GO" id="GO:0006351">
    <property type="term" value="P:DNA-templated transcription"/>
    <property type="evidence" value="ECO:0007669"/>
    <property type="project" value="InterPro"/>
</dbReference>
<evidence type="ECO:0000313" key="10">
    <source>
        <dbReference type="Proteomes" id="UP000799753"/>
    </source>
</evidence>
<reference evidence="9" key="1">
    <citation type="journal article" date="2020" name="Stud. Mycol.">
        <title>101 Dothideomycetes genomes: a test case for predicting lifestyles and emergence of pathogens.</title>
        <authorList>
            <person name="Haridas S."/>
            <person name="Albert R."/>
            <person name="Binder M."/>
            <person name="Bloem J."/>
            <person name="Labutti K."/>
            <person name="Salamov A."/>
            <person name="Andreopoulos B."/>
            <person name="Baker S."/>
            <person name="Barry K."/>
            <person name="Bills G."/>
            <person name="Bluhm B."/>
            <person name="Cannon C."/>
            <person name="Castanera R."/>
            <person name="Culley D."/>
            <person name="Daum C."/>
            <person name="Ezra D."/>
            <person name="Gonzalez J."/>
            <person name="Henrissat B."/>
            <person name="Kuo A."/>
            <person name="Liang C."/>
            <person name="Lipzen A."/>
            <person name="Lutzoni F."/>
            <person name="Magnuson J."/>
            <person name="Mondo S."/>
            <person name="Nolan M."/>
            <person name="Ohm R."/>
            <person name="Pangilinan J."/>
            <person name="Park H.-J."/>
            <person name="Ramirez L."/>
            <person name="Alfaro M."/>
            <person name="Sun H."/>
            <person name="Tritt A."/>
            <person name="Yoshinaga Y."/>
            <person name="Zwiers L.-H."/>
            <person name="Turgeon B."/>
            <person name="Goodwin S."/>
            <person name="Spatafora J."/>
            <person name="Crous P."/>
            <person name="Grigoriev I."/>
        </authorList>
    </citation>
    <scope>NUCLEOTIDE SEQUENCE</scope>
    <source>
        <strain evidence="9">CBS 473.64</strain>
    </source>
</reference>
<dbReference type="CDD" id="cd12148">
    <property type="entry name" value="fungal_TF_MHR"/>
    <property type="match status" value="1"/>
</dbReference>
<accession>A0A6A6RU11</accession>
<evidence type="ECO:0000256" key="7">
    <source>
        <dbReference type="ARBA" id="ARBA00023242"/>
    </source>
</evidence>
<keyword evidence="7" id="KW-0539">Nucleus</keyword>
<gene>
    <name evidence="9" type="ORF">P280DRAFT_499803</name>
</gene>
<dbReference type="GO" id="GO:0005634">
    <property type="term" value="C:nucleus"/>
    <property type="evidence" value="ECO:0007669"/>
    <property type="project" value="UniProtKB-SubCell"/>
</dbReference>
<dbReference type="PANTHER" id="PTHR47782">
    <property type="entry name" value="ZN(II)2CYS6 TRANSCRIPTION FACTOR (EUROFUNG)-RELATED"/>
    <property type="match status" value="1"/>
</dbReference>
<evidence type="ECO:0000256" key="6">
    <source>
        <dbReference type="ARBA" id="ARBA00023163"/>
    </source>
</evidence>
<keyword evidence="2" id="KW-0479">Metal-binding</keyword>
<dbReference type="InterPro" id="IPR007219">
    <property type="entry name" value="XnlR_reg_dom"/>
</dbReference>
<feature type="domain" description="Xylanolytic transcriptional activator regulatory" evidence="8">
    <location>
        <begin position="150"/>
        <end position="224"/>
    </location>
</feature>
<evidence type="ECO:0000256" key="5">
    <source>
        <dbReference type="ARBA" id="ARBA00023125"/>
    </source>
</evidence>
<dbReference type="GO" id="GO:0000981">
    <property type="term" value="F:DNA-binding transcription factor activity, RNA polymerase II-specific"/>
    <property type="evidence" value="ECO:0007669"/>
    <property type="project" value="TreeGrafter"/>
</dbReference>
<evidence type="ECO:0000256" key="2">
    <source>
        <dbReference type="ARBA" id="ARBA00022723"/>
    </source>
</evidence>
<name>A0A6A6RU11_9PLEO</name>
<evidence type="ECO:0000256" key="3">
    <source>
        <dbReference type="ARBA" id="ARBA00022833"/>
    </source>
</evidence>
<dbReference type="EMBL" id="MU006788">
    <property type="protein sequence ID" value="KAF2639036.1"/>
    <property type="molecule type" value="Genomic_DNA"/>
</dbReference>
<dbReference type="SMART" id="SM00906">
    <property type="entry name" value="Fungal_trans"/>
    <property type="match status" value="1"/>
</dbReference>
<dbReference type="GO" id="GO:0043565">
    <property type="term" value="F:sequence-specific DNA binding"/>
    <property type="evidence" value="ECO:0007669"/>
    <property type="project" value="TreeGrafter"/>
</dbReference>
<evidence type="ECO:0000256" key="1">
    <source>
        <dbReference type="ARBA" id="ARBA00004123"/>
    </source>
</evidence>
<dbReference type="Proteomes" id="UP000799753">
    <property type="component" value="Unassembled WGS sequence"/>
</dbReference>
<dbReference type="PANTHER" id="PTHR47782:SF7">
    <property type="entry name" value="PROTEIN STB5"/>
    <property type="match status" value="1"/>
</dbReference>
<keyword evidence="5" id="KW-0238">DNA-binding</keyword>
<dbReference type="Pfam" id="PF04082">
    <property type="entry name" value="Fungal_trans"/>
    <property type="match status" value="1"/>
</dbReference>
<keyword evidence="6" id="KW-0804">Transcription</keyword>
<sequence>MPPTLPCQHAIDAVGRRRNAPETCLQSSGQEEQAATTKNVPHLSYVHAYFRHVHRAYPFLDREQTIERAKASTNLELWRDGIINLVMAIGSTTLERAGKLSPHVQTQSLAVPVPYTSILTRSLSFPSIEGLHVLTLLSLYSLFDTQGVSTWTIVGILTRQAISLGLSRPGSASKELALYNQELRHRLFWSIFVLDRMVAVSVGHPAGLIDDNMAVPQPAVTVLEFASPDRAEHVSLLQLNRHIIHLRQLEYRILSSVHLKNHAELSKLSPPDRNVLSSELRSAIDEWYGHACLVSLPEADNIPIHSTITWLNARYYNLLVLLYYPCHFNSQSRHASTKDLLAYVSKFINYNQILLEQRQLPLNYITLGRLIPACLVLVHCFAVTEPQTYTAKSETNSSIDILRAFPAVWSSAHRTAGVMSEFIELVASHEAYASHQLVHFDYASHAPLRSSTKTWLHDLRIDLLDIMRKTLSNSSCYLDVEAWDNANRRMNESFGSLSPTTGTSPNVPSPWVTDCGFELGYL</sequence>
<dbReference type="InterPro" id="IPR052202">
    <property type="entry name" value="Yeast_MetPath_Reg"/>
</dbReference>
<evidence type="ECO:0000259" key="8">
    <source>
        <dbReference type="SMART" id="SM00906"/>
    </source>
</evidence>
<protein>
    <recommendedName>
        <fullName evidence="8">Xylanolytic transcriptional activator regulatory domain-containing protein</fullName>
    </recommendedName>
</protein>
<dbReference type="AlphaFoldDB" id="A0A6A6RU11"/>